<comment type="similarity">
    <text evidence="1">Belongs to the short-chain dehydrogenases/reductases (SDR) family.</text>
</comment>
<keyword evidence="2" id="KW-0521">NADP</keyword>
<dbReference type="InterPro" id="IPR002347">
    <property type="entry name" value="SDR_fam"/>
</dbReference>
<name>A0ABR1F3T4_9ASCO</name>
<evidence type="ECO:0000313" key="6">
    <source>
        <dbReference type="Proteomes" id="UP001498771"/>
    </source>
</evidence>
<organism evidence="5 6">
    <name type="scientific">Myxozyma melibiosi</name>
    <dbReference type="NCBI Taxonomy" id="54550"/>
    <lineage>
        <taxon>Eukaryota</taxon>
        <taxon>Fungi</taxon>
        <taxon>Dikarya</taxon>
        <taxon>Ascomycota</taxon>
        <taxon>Saccharomycotina</taxon>
        <taxon>Lipomycetes</taxon>
        <taxon>Lipomycetales</taxon>
        <taxon>Lipomycetaceae</taxon>
        <taxon>Myxozyma</taxon>
    </lineage>
</organism>
<dbReference type="SUPFAM" id="SSF51735">
    <property type="entry name" value="NAD(P)-binding Rossmann-fold domains"/>
    <property type="match status" value="1"/>
</dbReference>
<evidence type="ECO:0000259" key="4">
    <source>
        <dbReference type="SMART" id="SM00822"/>
    </source>
</evidence>
<dbReference type="InterPro" id="IPR057326">
    <property type="entry name" value="KR_dom"/>
</dbReference>
<evidence type="ECO:0000313" key="5">
    <source>
        <dbReference type="EMBL" id="KAK7204499.1"/>
    </source>
</evidence>
<dbReference type="PRINTS" id="PR00081">
    <property type="entry name" value="GDHRDH"/>
</dbReference>
<protein>
    <recommendedName>
        <fullName evidence="4">Ketoreductase domain-containing protein</fullName>
    </recommendedName>
</protein>
<dbReference type="RefSeq" id="XP_064767532.1">
    <property type="nucleotide sequence ID" value="XM_064910484.1"/>
</dbReference>
<dbReference type="PANTHER" id="PTHR42760:SF133">
    <property type="entry name" value="3-OXOACYL-[ACYL-CARRIER-PROTEIN] REDUCTASE"/>
    <property type="match status" value="1"/>
</dbReference>
<dbReference type="PROSITE" id="PS00061">
    <property type="entry name" value="ADH_SHORT"/>
    <property type="match status" value="1"/>
</dbReference>
<keyword evidence="3" id="KW-0560">Oxidoreductase</keyword>
<dbReference type="SMART" id="SM00822">
    <property type="entry name" value="PKS_KR"/>
    <property type="match status" value="1"/>
</dbReference>
<dbReference type="PANTHER" id="PTHR42760">
    <property type="entry name" value="SHORT-CHAIN DEHYDROGENASES/REDUCTASES FAMILY MEMBER"/>
    <property type="match status" value="1"/>
</dbReference>
<dbReference type="InterPro" id="IPR020904">
    <property type="entry name" value="Sc_DH/Rdtase_CS"/>
</dbReference>
<dbReference type="Gene3D" id="3.40.50.720">
    <property type="entry name" value="NAD(P)-binding Rossmann-like Domain"/>
    <property type="match status" value="1"/>
</dbReference>
<dbReference type="InterPro" id="IPR036291">
    <property type="entry name" value="NAD(P)-bd_dom_sf"/>
</dbReference>
<dbReference type="PRINTS" id="PR00080">
    <property type="entry name" value="SDRFAMILY"/>
</dbReference>
<comment type="caution">
    <text evidence="5">The sequence shown here is derived from an EMBL/GenBank/DDBJ whole genome shotgun (WGS) entry which is preliminary data.</text>
</comment>
<dbReference type="Proteomes" id="UP001498771">
    <property type="component" value="Unassembled WGS sequence"/>
</dbReference>
<dbReference type="GeneID" id="90035996"/>
<evidence type="ECO:0000256" key="1">
    <source>
        <dbReference type="ARBA" id="ARBA00006484"/>
    </source>
</evidence>
<accession>A0ABR1F3T4</accession>
<reference evidence="5 6" key="1">
    <citation type="submission" date="2024-03" db="EMBL/GenBank/DDBJ databases">
        <title>Genome-scale model development and genomic sequencing of the oleaginous clade Lipomyces.</title>
        <authorList>
            <consortium name="Lawrence Berkeley National Laboratory"/>
            <person name="Czajka J.J."/>
            <person name="Han Y."/>
            <person name="Kim J."/>
            <person name="Mondo S.J."/>
            <person name="Hofstad B.A."/>
            <person name="Robles A."/>
            <person name="Haridas S."/>
            <person name="Riley R."/>
            <person name="LaButti K."/>
            <person name="Pangilinan J."/>
            <person name="Andreopoulos W."/>
            <person name="Lipzen A."/>
            <person name="Yan J."/>
            <person name="Wang M."/>
            <person name="Ng V."/>
            <person name="Grigoriev I.V."/>
            <person name="Spatafora J.W."/>
            <person name="Magnuson J.K."/>
            <person name="Baker S.E."/>
            <person name="Pomraning K.R."/>
        </authorList>
    </citation>
    <scope>NUCLEOTIDE SEQUENCE [LARGE SCALE GENOMIC DNA]</scope>
    <source>
        <strain evidence="5 6">Phaff 52-87</strain>
    </source>
</reference>
<sequence>MFSCKILRRTALSSCLRISVSRLITTASTPALSGKTCLITGGSRGIGLAIASRLATDGASCILLSRTLSVAQDAASELDTSMGQMHEAVQLDVASTRRVWTADDLGGVDPASIDIVVNAAGVAQTKLLCLMTPEEIEDIVFTNLMGTIYSCRTFARSMMRSRTEKSILNISSVLSSRAGRGSSIYAACKGGIEGLTKALATELGGKRVRVNAIRPGLINTGMLSESVSSKAEQAFLERIPAGRTGSVEEVSDAAMFLIKNTYCNGAILTLDGGFSVSL</sequence>
<proteinExistence type="inferred from homology"/>
<dbReference type="EMBL" id="JBBJBU010000008">
    <property type="protein sequence ID" value="KAK7204499.1"/>
    <property type="molecule type" value="Genomic_DNA"/>
</dbReference>
<feature type="domain" description="Ketoreductase" evidence="4">
    <location>
        <begin position="35"/>
        <end position="226"/>
    </location>
</feature>
<evidence type="ECO:0000256" key="3">
    <source>
        <dbReference type="ARBA" id="ARBA00023002"/>
    </source>
</evidence>
<gene>
    <name evidence="5" type="ORF">BZA70DRAFT_239819</name>
</gene>
<dbReference type="Pfam" id="PF13561">
    <property type="entry name" value="adh_short_C2"/>
    <property type="match status" value="1"/>
</dbReference>
<evidence type="ECO:0000256" key="2">
    <source>
        <dbReference type="ARBA" id="ARBA00022857"/>
    </source>
</evidence>
<keyword evidence="6" id="KW-1185">Reference proteome</keyword>